<dbReference type="Gene3D" id="3.30.40.10">
    <property type="entry name" value="Zinc/RING finger domain, C3HC4 (zinc finger)"/>
    <property type="match status" value="1"/>
</dbReference>
<evidence type="ECO:0000256" key="2">
    <source>
        <dbReference type="ARBA" id="ARBA00022833"/>
    </source>
</evidence>
<dbReference type="FunCoup" id="A0A1X7TYC5">
    <property type="interactions" value="68"/>
</dbReference>
<proteinExistence type="predicted"/>
<evidence type="ECO:0000256" key="4">
    <source>
        <dbReference type="SAM" id="Coils"/>
    </source>
</evidence>
<evidence type="ECO:0000256" key="3">
    <source>
        <dbReference type="PROSITE-ProRule" id="PRU00175"/>
    </source>
</evidence>
<keyword evidence="4" id="KW-0175">Coiled coil</keyword>
<dbReference type="InterPro" id="IPR013083">
    <property type="entry name" value="Znf_RING/FYVE/PHD"/>
</dbReference>
<evidence type="ECO:0000259" key="5">
    <source>
        <dbReference type="PROSITE" id="PS50089"/>
    </source>
</evidence>
<accession>A0A1X7TYC5</accession>
<dbReference type="InParanoid" id="A0A1X7TYC5"/>
<keyword evidence="1 3" id="KW-0863">Zinc-finger</keyword>
<dbReference type="InterPro" id="IPR001841">
    <property type="entry name" value="Znf_RING"/>
</dbReference>
<dbReference type="GO" id="GO:0043122">
    <property type="term" value="P:regulation of canonical NF-kappaB signal transduction"/>
    <property type="evidence" value="ECO:0007669"/>
    <property type="project" value="TreeGrafter"/>
</dbReference>
<feature type="coiled-coil region" evidence="4">
    <location>
        <begin position="115"/>
        <end position="184"/>
    </location>
</feature>
<name>A0A1X7TYC5_AMPQE</name>
<evidence type="ECO:0000256" key="1">
    <source>
        <dbReference type="ARBA" id="ARBA00022771"/>
    </source>
</evidence>
<dbReference type="PROSITE" id="PS50089">
    <property type="entry name" value="ZF_RING_2"/>
    <property type="match status" value="1"/>
</dbReference>
<organism evidence="6">
    <name type="scientific">Amphimedon queenslandica</name>
    <name type="common">Sponge</name>
    <dbReference type="NCBI Taxonomy" id="400682"/>
    <lineage>
        <taxon>Eukaryota</taxon>
        <taxon>Metazoa</taxon>
        <taxon>Porifera</taxon>
        <taxon>Demospongiae</taxon>
        <taxon>Heteroscleromorpha</taxon>
        <taxon>Haplosclerida</taxon>
        <taxon>Niphatidae</taxon>
        <taxon>Amphimedon</taxon>
    </lineage>
</organism>
<evidence type="ECO:0000313" key="6">
    <source>
        <dbReference type="EnsemblMetazoa" id="Aqu2.1.20509_001"/>
    </source>
</evidence>
<dbReference type="SUPFAM" id="SSF57850">
    <property type="entry name" value="RING/U-box"/>
    <property type="match status" value="1"/>
</dbReference>
<dbReference type="PANTHER" id="PTHR10131">
    <property type="entry name" value="TNF RECEPTOR ASSOCIATED FACTOR"/>
    <property type="match status" value="1"/>
</dbReference>
<feature type="domain" description="RING-type" evidence="5">
    <location>
        <begin position="25"/>
        <end position="64"/>
    </location>
</feature>
<dbReference type="GO" id="GO:0008270">
    <property type="term" value="F:zinc ion binding"/>
    <property type="evidence" value="ECO:0007669"/>
    <property type="project" value="UniProtKB-KW"/>
</dbReference>
<keyword evidence="2" id="KW-0862">Zinc</keyword>
<keyword evidence="1 3" id="KW-0479">Metal-binding</keyword>
<protein>
    <recommendedName>
        <fullName evidence="5">RING-type domain-containing protein</fullName>
    </recommendedName>
</protein>
<reference evidence="6" key="1">
    <citation type="submission" date="2017-05" db="UniProtKB">
        <authorList>
            <consortium name="EnsemblMetazoa"/>
        </authorList>
    </citation>
    <scope>IDENTIFICATION</scope>
</reference>
<dbReference type="PANTHER" id="PTHR10131:SF94">
    <property type="entry name" value="TNF RECEPTOR-ASSOCIATED FACTOR 4"/>
    <property type="match status" value="1"/>
</dbReference>
<sequence length="282" mass="32293">MAEEENKDGGYDCDFLEEPPDDLICPICLLPPRKPHLISCCGRKLCHFCVNRVKQAGDPCPCCREKQYVIVIDKIVERQVLDLKVYCKNKSKGCHWNGELRDLEKHTESCHVTSAELLAEQKKIIEKQAEDIKRLEEKNKKMTKEMENLSLTKKEGETAMKRSIATLNVENEKLKQQLREIKQSLPQPTPLANYHPMFPRPSHQFLPFPPPHATPPATYQFTPFHRPPVPPPGTHNVAQQFTPFPPPLAANPYDSNQGICPRCRNVIHRYAKYCGKCGIYIN</sequence>
<dbReference type="EnsemblMetazoa" id="Aqu2.1.20509_001">
    <property type="protein sequence ID" value="Aqu2.1.20509_001"/>
    <property type="gene ID" value="Aqu2.1.20509"/>
</dbReference>
<dbReference type="eggNOG" id="KOG0297">
    <property type="taxonomic scope" value="Eukaryota"/>
</dbReference>
<dbReference type="AlphaFoldDB" id="A0A1X7TYC5"/>
<dbReference type="OrthoDB" id="269919at2759"/>